<sequence>MPTLTTLPEMFAAQVHDRGDEVAVTSGGTDVTFGALDERSGRIEAWLVAHGVGVEDVVAVELERGHDLIAVMIGVLKAGAAYLPLEVGIPEARREKLATAAGAVAVVSATDRTVREGPRVLALDTMDEHPPLDPRPVHPDGLAYISFTSGSTGLPKGVAVPHRAVIRLIRGGFADLGPQETFLQLAPVSFDASTFEIWAPLLTGGRLVIHPPGRLVSEELVATLTDEKVTTLWLTAGLFHRMVDHHLDDLAGLRQLLAGGDVLSVDHVNRFVARHPSIRLINGYGPTENTTFTTCHTVTGPVTGSVPIGRPIRDTGVRTLDKALNPAETGELHVTGAGLSRGYIGQPSATAVSFVPDPYAEVPGARMYRTGDLVRRTDDGLEFLGRGDRQVKIRGFRVEPSEVEREIATLPGVAQSVVLAHTDNTGEHRLTAYLMPTPDEDDPESLPTRLRRALRAALPAAMIPSAFLTVEEFPITANGKVDPTALPQPGRTPRDADNNYVAPRSATEQLVCDMWAEALGLDRVGILDDFFELGGNSLLAMDLISRTELVFDVELPIRALLHHPSVEEFAEAIGDILGTEGATR</sequence>
<dbReference type="SMART" id="SM00823">
    <property type="entry name" value="PKS_PP"/>
    <property type="match status" value="1"/>
</dbReference>
<evidence type="ECO:0000256" key="3">
    <source>
        <dbReference type="SAM" id="MobiDB-lite"/>
    </source>
</evidence>
<dbReference type="NCBIfam" id="TIGR01733">
    <property type="entry name" value="AA-adenyl-dom"/>
    <property type="match status" value="1"/>
</dbReference>
<dbReference type="Gene3D" id="2.30.38.10">
    <property type="entry name" value="Luciferase, Domain 3"/>
    <property type="match status" value="1"/>
</dbReference>
<name>A0ABQ1CSC1_STRDI</name>
<dbReference type="InterPro" id="IPR010071">
    <property type="entry name" value="AA_adenyl_dom"/>
</dbReference>
<keyword evidence="1" id="KW-0596">Phosphopantetheine</keyword>
<accession>A0ABQ1CSC1</accession>
<dbReference type="InterPro" id="IPR020806">
    <property type="entry name" value="PKS_PP-bd"/>
</dbReference>
<feature type="domain" description="Carrier" evidence="4">
    <location>
        <begin position="502"/>
        <end position="577"/>
    </location>
</feature>
<protein>
    <recommendedName>
        <fullName evidence="4">Carrier domain-containing protein</fullName>
    </recommendedName>
</protein>
<dbReference type="InterPro" id="IPR045851">
    <property type="entry name" value="AMP-bd_C_sf"/>
</dbReference>
<dbReference type="InterPro" id="IPR029058">
    <property type="entry name" value="AB_hydrolase_fold"/>
</dbReference>
<dbReference type="Gene3D" id="3.30.300.30">
    <property type="match status" value="1"/>
</dbReference>
<keyword evidence="2" id="KW-0597">Phosphoprotein</keyword>
<dbReference type="InterPro" id="IPR000873">
    <property type="entry name" value="AMP-dep_synth/lig_dom"/>
</dbReference>
<dbReference type="SUPFAM" id="SSF56801">
    <property type="entry name" value="Acetyl-CoA synthetase-like"/>
    <property type="match status" value="1"/>
</dbReference>
<organism evidence="5 6">
    <name type="scientific">Streptomyces diastaticus subsp. diastaticus</name>
    <dbReference type="NCBI Taxonomy" id="68040"/>
    <lineage>
        <taxon>Bacteria</taxon>
        <taxon>Bacillati</taxon>
        <taxon>Actinomycetota</taxon>
        <taxon>Actinomycetes</taxon>
        <taxon>Kitasatosporales</taxon>
        <taxon>Streptomycetaceae</taxon>
        <taxon>Streptomyces</taxon>
        <taxon>Streptomyces diastaticus group</taxon>
    </lineage>
</organism>
<evidence type="ECO:0000313" key="5">
    <source>
        <dbReference type="EMBL" id="GFH73236.1"/>
    </source>
</evidence>
<dbReference type="PROSITE" id="PS50075">
    <property type="entry name" value="CARRIER"/>
    <property type="match status" value="1"/>
</dbReference>
<dbReference type="Pfam" id="PF00501">
    <property type="entry name" value="AMP-binding"/>
    <property type="match status" value="1"/>
</dbReference>
<dbReference type="EMBL" id="BLLN01000005">
    <property type="protein sequence ID" value="GFH73236.1"/>
    <property type="molecule type" value="Genomic_DNA"/>
</dbReference>
<dbReference type="InterPro" id="IPR009081">
    <property type="entry name" value="PP-bd_ACP"/>
</dbReference>
<dbReference type="GeneID" id="95073583"/>
<evidence type="ECO:0000256" key="2">
    <source>
        <dbReference type="ARBA" id="ARBA00022553"/>
    </source>
</evidence>
<dbReference type="Gene3D" id="3.40.50.980">
    <property type="match status" value="2"/>
</dbReference>
<dbReference type="Gene3D" id="3.40.50.1820">
    <property type="entry name" value="alpha/beta hydrolase"/>
    <property type="match status" value="1"/>
</dbReference>
<dbReference type="PANTHER" id="PTHR45527">
    <property type="entry name" value="NONRIBOSOMAL PEPTIDE SYNTHETASE"/>
    <property type="match status" value="1"/>
</dbReference>
<dbReference type="InterPro" id="IPR025110">
    <property type="entry name" value="AMP-bd_C"/>
</dbReference>
<dbReference type="Pfam" id="PF00550">
    <property type="entry name" value="PP-binding"/>
    <property type="match status" value="1"/>
</dbReference>
<dbReference type="Pfam" id="PF13193">
    <property type="entry name" value="AMP-binding_C"/>
    <property type="match status" value="1"/>
</dbReference>
<evidence type="ECO:0000256" key="1">
    <source>
        <dbReference type="ARBA" id="ARBA00022450"/>
    </source>
</evidence>
<gene>
    <name evidence="5" type="ORF">Sdia_40040</name>
</gene>
<dbReference type="PROSITE" id="PS00455">
    <property type="entry name" value="AMP_BINDING"/>
    <property type="match status" value="1"/>
</dbReference>
<dbReference type="InterPro" id="IPR020845">
    <property type="entry name" value="AMP-binding_CS"/>
</dbReference>
<keyword evidence="6" id="KW-1185">Reference proteome</keyword>
<evidence type="ECO:0000313" key="6">
    <source>
        <dbReference type="Proteomes" id="UP000472710"/>
    </source>
</evidence>
<dbReference type="Proteomes" id="UP000472710">
    <property type="component" value="Unassembled WGS sequence"/>
</dbReference>
<dbReference type="RefSeq" id="WP_189500962.1">
    <property type="nucleotide sequence ID" value="NZ_BLLN01000005.1"/>
</dbReference>
<comment type="caution">
    <text evidence="5">The sequence shown here is derived from an EMBL/GenBank/DDBJ whole genome shotgun (WGS) entry which is preliminary data.</text>
</comment>
<dbReference type="SUPFAM" id="SSF47336">
    <property type="entry name" value="ACP-like"/>
    <property type="match status" value="1"/>
</dbReference>
<feature type="region of interest" description="Disordered" evidence="3">
    <location>
        <begin position="479"/>
        <end position="499"/>
    </location>
</feature>
<dbReference type="PANTHER" id="PTHR45527:SF1">
    <property type="entry name" value="FATTY ACID SYNTHASE"/>
    <property type="match status" value="1"/>
</dbReference>
<dbReference type="InterPro" id="IPR036736">
    <property type="entry name" value="ACP-like_sf"/>
</dbReference>
<reference evidence="5 6" key="1">
    <citation type="submission" date="2020-02" db="EMBL/GenBank/DDBJ databases">
        <title>Whole genome shotgun sequence of Streptomyces diastaticus subsp. diastaticus NBRC 13412.</title>
        <authorList>
            <person name="Ichikawa N."/>
            <person name="Komaki H."/>
            <person name="Tamura T."/>
        </authorList>
    </citation>
    <scope>NUCLEOTIDE SEQUENCE [LARGE SCALE GENOMIC DNA]</scope>
    <source>
        <strain evidence="5 6">NBRC 13412</strain>
    </source>
</reference>
<proteinExistence type="predicted"/>
<evidence type="ECO:0000259" key="4">
    <source>
        <dbReference type="PROSITE" id="PS50075"/>
    </source>
</evidence>